<feature type="region of interest" description="Disordered" evidence="1">
    <location>
        <begin position="57"/>
        <end position="176"/>
    </location>
</feature>
<keyword evidence="2" id="KW-0812">Transmembrane</keyword>
<dbReference type="AlphaFoldDB" id="A0A2R6R1Y2"/>
<feature type="region of interest" description="Disordered" evidence="1">
    <location>
        <begin position="1"/>
        <end position="37"/>
    </location>
</feature>
<name>A0A2R6R1Y2_ACTCC</name>
<feature type="compositionally biased region" description="Basic and acidic residues" evidence="1">
    <location>
        <begin position="157"/>
        <end position="167"/>
    </location>
</feature>
<protein>
    <submittedName>
        <fullName evidence="3">Zinc finger protein</fullName>
    </submittedName>
</protein>
<evidence type="ECO:0000256" key="1">
    <source>
        <dbReference type="SAM" id="MobiDB-lite"/>
    </source>
</evidence>
<comment type="caution">
    <text evidence="3">The sequence shown here is derived from an EMBL/GenBank/DDBJ whole genome shotgun (WGS) entry which is preliminary data.</text>
</comment>
<proteinExistence type="predicted"/>
<keyword evidence="2" id="KW-1133">Transmembrane helix</keyword>
<feature type="transmembrane region" description="Helical" evidence="2">
    <location>
        <begin position="199"/>
        <end position="217"/>
    </location>
</feature>
<feature type="transmembrane region" description="Helical" evidence="2">
    <location>
        <begin position="223"/>
        <end position="242"/>
    </location>
</feature>
<feature type="non-terminal residue" evidence="3">
    <location>
        <position position="244"/>
    </location>
</feature>
<gene>
    <name evidence="3" type="ORF">CEY00_Acc11295</name>
</gene>
<evidence type="ECO:0000313" key="3">
    <source>
        <dbReference type="EMBL" id="PSS19252.1"/>
    </source>
</evidence>
<dbReference type="Gramene" id="PSS19252">
    <property type="protein sequence ID" value="PSS19252"/>
    <property type="gene ID" value="CEY00_Acc11295"/>
</dbReference>
<sequence length="244" mass="29317">MDQAKALKATPHRRRVLRFMPHHARPRRRRRRGNQPEFRISAVLQVQRVQQGLLILPSPRRPQSQPPETCRRRRPLLRLRRYRTQPERPGPRVLHLPQVVPHWASPRRPQAPPLRRRQRRLRRQQQRRHLFGRRRIEPKPPRFRSEPPGDSGVPASTERRLWKEKSTSRRTRGGKSFTDEETASIVAVRFGFFTRLINFRLIVEFHLIYFFSLKYFAFVFRCLSVQGIILSLKHVLICLFIYSR</sequence>
<feature type="compositionally biased region" description="Basic residues" evidence="1">
    <location>
        <begin position="71"/>
        <end position="83"/>
    </location>
</feature>
<dbReference type="InParanoid" id="A0A2R6R1Y2"/>
<feature type="compositionally biased region" description="Basic residues" evidence="1">
    <location>
        <begin position="114"/>
        <end position="133"/>
    </location>
</feature>
<feature type="compositionally biased region" description="Basic residues" evidence="1">
    <location>
        <begin position="10"/>
        <end position="33"/>
    </location>
</feature>
<evidence type="ECO:0000256" key="2">
    <source>
        <dbReference type="SAM" id="Phobius"/>
    </source>
</evidence>
<evidence type="ECO:0000313" key="4">
    <source>
        <dbReference type="Proteomes" id="UP000241394"/>
    </source>
</evidence>
<accession>A0A2R6R1Y2</accession>
<organism evidence="3 4">
    <name type="scientific">Actinidia chinensis var. chinensis</name>
    <name type="common">Chinese soft-hair kiwi</name>
    <dbReference type="NCBI Taxonomy" id="1590841"/>
    <lineage>
        <taxon>Eukaryota</taxon>
        <taxon>Viridiplantae</taxon>
        <taxon>Streptophyta</taxon>
        <taxon>Embryophyta</taxon>
        <taxon>Tracheophyta</taxon>
        <taxon>Spermatophyta</taxon>
        <taxon>Magnoliopsida</taxon>
        <taxon>eudicotyledons</taxon>
        <taxon>Gunneridae</taxon>
        <taxon>Pentapetalae</taxon>
        <taxon>asterids</taxon>
        <taxon>Ericales</taxon>
        <taxon>Actinidiaceae</taxon>
        <taxon>Actinidia</taxon>
    </lineage>
</organism>
<dbReference type="Proteomes" id="UP000241394">
    <property type="component" value="Chromosome LG10"/>
</dbReference>
<feature type="compositionally biased region" description="Low complexity" evidence="1">
    <location>
        <begin position="57"/>
        <end position="67"/>
    </location>
</feature>
<reference evidence="3 4" key="1">
    <citation type="submission" date="2017-07" db="EMBL/GenBank/DDBJ databases">
        <title>An improved, manually edited Actinidia chinensis var. chinensis (kiwifruit) genome highlights the challenges associated with draft genomes and gene prediction in plants.</title>
        <authorList>
            <person name="Pilkington S."/>
            <person name="Crowhurst R."/>
            <person name="Hilario E."/>
            <person name="Nardozza S."/>
            <person name="Fraser L."/>
            <person name="Peng Y."/>
            <person name="Gunaseelan K."/>
            <person name="Simpson R."/>
            <person name="Tahir J."/>
            <person name="Deroles S."/>
            <person name="Templeton K."/>
            <person name="Luo Z."/>
            <person name="Davy M."/>
            <person name="Cheng C."/>
            <person name="Mcneilage M."/>
            <person name="Scaglione D."/>
            <person name="Liu Y."/>
            <person name="Zhang Q."/>
            <person name="Datson P."/>
            <person name="De Silva N."/>
            <person name="Gardiner S."/>
            <person name="Bassett H."/>
            <person name="Chagne D."/>
            <person name="Mccallum J."/>
            <person name="Dzierzon H."/>
            <person name="Deng C."/>
            <person name="Wang Y.-Y."/>
            <person name="Barron N."/>
            <person name="Manako K."/>
            <person name="Bowen J."/>
            <person name="Foster T."/>
            <person name="Erridge Z."/>
            <person name="Tiffin H."/>
            <person name="Waite C."/>
            <person name="Davies K."/>
            <person name="Grierson E."/>
            <person name="Laing W."/>
            <person name="Kirk R."/>
            <person name="Chen X."/>
            <person name="Wood M."/>
            <person name="Montefiori M."/>
            <person name="Brummell D."/>
            <person name="Schwinn K."/>
            <person name="Catanach A."/>
            <person name="Fullerton C."/>
            <person name="Li D."/>
            <person name="Meiyalaghan S."/>
            <person name="Nieuwenhuizen N."/>
            <person name="Read N."/>
            <person name="Prakash R."/>
            <person name="Hunter D."/>
            <person name="Zhang H."/>
            <person name="Mckenzie M."/>
            <person name="Knabel M."/>
            <person name="Harris A."/>
            <person name="Allan A."/>
            <person name="Chen A."/>
            <person name="Janssen B."/>
            <person name="Plunkett B."/>
            <person name="Dwamena C."/>
            <person name="Voogd C."/>
            <person name="Leif D."/>
            <person name="Lafferty D."/>
            <person name="Souleyre E."/>
            <person name="Varkonyi-Gasic E."/>
            <person name="Gambi F."/>
            <person name="Hanley J."/>
            <person name="Yao J.-L."/>
            <person name="Cheung J."/>
            <person name="David K."/>
            <person name="Warren B."/>
            <person name="Marsh K."/>
            <person name="Snowden K."/>
            <person name="Lin-Wang K."/>
            <person name="Brian L."/>
            <person name="Martinez-Sanchez M."/>
            <person name="Wang M."/>
            <person name="Ileperuma N."/>
            <person name="Macnee N."/>
            <person name="Campin R."/>
            <person name="Mcatee P."/>
            <person name="Drummond R."/>
            <person name="Espley R."/>
            <person name="Ireland H."/>
            <person name="Wu R."/>
            <person name="Atkinson R."/>
            <person name="Karunairetnam S."/>
            <person name="Bulley S."/>
            <person name="Chunkath S."/>
            <person name="Hanley Z."/>
            <person name="Storey R."/>
            <person name="Thrimawithana A."/>
            <person name="Thomson S."/>
            <person name="David C."/>
            <person name="Testolin R."/>
        </authorList>
    </citation>
    <scope>NUCLEOTIDE SEQUENCE [LARGE SCALE GENOMIC DNA]</scope>
    <source>
        <strain evidence="4">cv. Red5</strain>
        <tissue evidence="3">Young leaf</tissue>
    </source>
</reference>
<dbReference type="EMBL" id="NKQK01000010">
    <property type="protein sequence ID" value="PSS19252.1"/>
    <property type="molecule type" value="Genomic_DNA"/>
</dbReference>
<feature type="compositionally biased region" description="Basic and acidic residues" evidence="1">
    <location>
        <begin position="134"/>
        <end position="147"/>
    </location>
</feature>
<keyword evidence="4" id="KW-1185">Reference proteome</keyword>
<keyword evidence="2" id="KW-0472">Membrane</keyword>
<reference evidence="4" key="2">
    <citation type="journal article" date="2018" name="BMC Genomics">
        <title>A manually annotated Actinidia chinensis var. chinensis (kiwifruit) genome highlights the challenges associated with draft genomes and gene prediction in plants.</title>
        <authorList>
            <person name="Pilkington S.M."/>
            <person name="Crowhurst R."/>
            <person name="Hilario E."/>
            <person name="Nardozza S."/>
            <person name="Fraser L."/>
            <person name="Peng Y."/>
            <person name="Gunaseelan K."/>
            <person name="Simpson R."/>
            <person name="Tahir J."/>
            <person name="Deroles S.C."/>
            <person name="Templeton K."/>
            <person name="Luo Z."/>
            <person name="Davy M."/>
            <person name="Cheng C."/>
            <person name="McNeilage M."/>
            <person name="Scaglione D."/>
            <person name="Liu Y."/>
            <person name="Zhang Q."/>
            <person name="Datson P."/>
            <person name="De Silva N."/>
            <person name="Gardiner S.E."/>
            <person name="Bassett H."/>
            <person name="Chagne D."/>
            <person name="McCallum J."/>
            <person name="Dzierzon H."/>
            <person name="Deng C."/>
            <person name="Wang Y.Y."/>
            <person name="Barron L."/>
            <person name="Manako K."/>
            <person name="Bowen J."/>
            <person name="Foster T.M."/>
            <person name="Erridge Z.A."/>
            <person name="Tiffin H."/>
            <person name="Waite C.N."/>
            <person name="Davies K.M."/>
            <person name="Grierson E.P."/>
            <person name="Laing W.A."/>
            <person name="Kirk R."/>
            <person name="Chen X."/>
            <person name="Wood M."/>
            <person name="Montefiori M."/>
            <person name="Brummell D.A."/>
            <person name="Schwinn K.E."/>
            <person name="Catanach A."/>
            <person name="Fullerton C."/>
            <person name="Li D."/>
            <person name="Meiyalaghan S."/>
            <person name="Nieuwenhuizen N."/>
            <person name="Read N."/>
            <person name="Prakash R."/>
            <person name="Hunter D."/>
            <person name="Zhang H."/>
            <person name="McKenzie M."/>
            <person name="Knabel M."/>
            <person name="Harris A."/>
            <person name="Allan A.C."/>
            <person name="Gleave A."/>
            <person name="Chen A."/>
            <person name="Janssen B.J."/>
            <person name="Plunkett B."/>
            <person name="Ampomah-Dwamena C."/>
            <person name="Voogd C."/>
            <person name="Leif D."/>
            <person name="Lafferty D."/>
            <person name="Souleyre E.J.F."/>
            <person name="Varkonyi-Gasic E."/>
            <person name="Gambi F."/>
            <person name="Hanley J."/>
            <person name="Yao J.L."/>
            <person name="Cheung J."/>
            <person name="David K.M."/>
            <person name="Warren B."/>
            <person name="Marsh K."/>
            <person name="Snowden K.C."/>
            <person name="Lin-Wang K."/>
            <person name="Brian L."/>
            <person name="Martinez-Sanchez M."/>
            <person name="Wang M."/>
            <person name="Ileperuma N."/>
            <person name="Macnee N."/>
            <person name="Campin R."/>
            <person name="McAtee P."/>
            <person name="Drummond R.S.M."/>
            <person name="Espley R.V."/>
            <person name="Ireland H.S."/>
            <person name="Wu R."/>
            <person name="Atkinson R.G."/>
            <person name="Karunairetnam S."/>
            <person name="Bulley S."/>
            <person name="Chunkath S."/>
            <person name="Hanley Z."/>
            <person name="Storey R."/>
            <person name="Thrimawithana A.H."/>
            <person name="Thomson S."/>
            <person name="David C."/>
            <person name="Testolin R."/>
            <person name="Huang H."/>
            <person name="Hellens R.P."/>
            <person name="Schaffer R.J."/>
        </authorList>
    </citation>
    <scope>NUCLEOTIDE SEQUENCE [LARGE SCALE GENOMIC DNA]</scope>
    <source>
        <strain evidence="4">cv. Red5</strain>
    </source>
</reference>